<comment type="caution">
    <text evidence="1">The sequence shown here is derived from an EMBL/GenBank/DDBJ whole genome shotgun (WGS) entry which is preliminary data.</text>
</comment>
<accession>A0ACC5RDY6</accession>
<organism evidence="1 2">
    <name type="scientific">Taklimakanibacter albus</name>
    <dbReference type="NCBI Taxonomy" id="2800327"/>
    <lineage>
        <taxon>Bacteria</taxon>
        <taxon>Pseudomonadati</taxon>
        <taxon>Pseudomonadota</taxon>
        <taxon>Alphaproteobacteria</taxon>
        <taxon>Hyphomicrobiales</taxon>
        <taxon>Aestuariivirgaceae</taxon>
        <taxon>Taklimakanibacter</taxon>
    </lineage>
</organism>
<protein>
    <submittedName>
        <fullName evidence="1">YccF domain-containing protein</fullName>
    </submittedName>
</protein>
<evidence type="ECO:0000313" key="1">
    <source>
        <dbReference type="EMBL" id="MBK1870834.1"/>
    </source>
</evidence>
<dbReference type="EMBL" id="JAENHL010000008">
    <property type="protein sequence ID" value="MBK1870834.1"/>
    <property type="molecule type" value="Genomic_DNA"/>
</dbReference>
<keyword evidence="2" id="KW-1185">Reference proteome</keyword>
<dbReference type="Proteomes" id="UP000616151">
    <property type="component" value="Unassembled WGS sequence"/>
</dbReference>
<gene>
    <name evidence="1" type="ORF">JHL16_30995</name>
</gene>
<sequence length="162" mass="17326">MALLLNILWFILGGFFSGLGWLLATVLMALSIIGIPFVRSCFNLAMFSFWPFGRDVISRKELTGQDDLGTGALGLVGNIIWFVLCGWWLAVWHITAAVALGITIIGIPFALQHLKLAVASLLPVGKTVVDYDTIDRARGNATGPAPAPRAPAQLPPARTGNA</sequence>
<reference evidence="1" key="1">
    <citation type="submission" date="2021-01" db="EMBL/GenBank/DDBJ databases">
        <authorList>
            <person name="Sun Q."/>
        </authorList>
    </citation>
    <scope>NUCLEOTIDE SEQUENCE</scope>
    <source>
        <strain evidence="1">YIM B02566</strain>
    </source>
</reference>
<proteinExistence type="predicted"/>
<evidence type="ECO:0000313" key="2">
    <source>
        <dbReference type="Proteomes" id="UP000616151"/>
    </source>
</evidence>
<name>A0ACC5RDY6_9HYPH</name>